<dbReference type="GO" id="GO:0003700">
    <property type="term" value="F:DNA-binding transcription factor activity"/>
    <property type="evidence" value="ECO:0007669"/>
    <property type="project" value="InterPro"/>
</dbReference>
<dbReference type="SMART" id="SM00342">
    <property type="entry name" value="HTH_ARAC"/>
    <property type="match status" value="1"/>
</dbReference>
<protein>
    <submittedName>
        <fullName evidence="5">Helix-turn-helix transcriptional regulator</fullName>
    </submittedName>
</protein>
<evidence type="ECO:0000259" key="4">
    <source>
        <dbReference type="PROSITE" id="PS01124"/>
    </source>
</evidence>
<feature type="domain" description="HTH araC/xylS-type" evidence="4">
    <location>
        <begin position="201"/>
        <end position="299"/>
    </location>
</feature>
<evidence type="ECO:0000256" key="1">
    <source>
        <dbReference type="ARBA" id="ARBA00023015"/>
    </source>
</evidence>
<dbReference type="AlphaFoldDB" id="A0A943HTT0"/>
<evidence type="ECO:0000256" key="3">
    <source>
        <dbReference type="ARBA" id="ARBA00023163"/>
    </source>
</evidence>
<evidence type="ECO:0000313" key="6">
    <source>
        <dbReference type="Proteomes" id="UP000782901"/>
    </source>
</evidence>
<gene>
    <name evidence="5" type="ORF">KHY35_22325</name>
</gene>
<dbReference type="GO" id="GO:0043565">
    <property type="term" value="F:sequence-specific DNA binding"/>
    <property type="evidence" value="ECO:0007669"/>
    <property type="project" value="InterPro"/>
</dbReference>
<dbReference type="Proteomes" id="UP000782901">
    <property type="component" value="Unassembled WGS sequence"/>
</dbReference>
<organism evidence="5 6">
    <name type="scientific">Bacteroides thetaiotaomicron</name>
    <dbReference type="NCBI Taxonomy" id="818"/>
    <lineage>
        <taxon>Bacteria</taxon>
        <taxon>Pseudomonadati</taxon>
        <taxon>Bacteroidota</taxon>
        <taxon>Bacteroidia</taxon>
        <taxon>Bacteroidales</taxon>
        <taxon>Bacteroidaceae</taxon>
        <taxon>Bacteroides</taxon>
    </lineage>
</organism>
<keyword evidence="1" id="KW-0805">Transcription regulation</keyword>
<dbReference type="InterPro" id="IPR009057">
    <property type="entry name" value="Homeodomain-like_sf"/>
</dbReference>
<name>A0A943HTT0_BACT4</name>
<dbReference type="PANTHER" id="PTHR43280">
    <property type="entry name" value="ARAC-FAMILY TRANSCRIPTIONAL REGULATOR"/>
    <property type="match status" value="1"/>
</dbReference>
<dbReference type="Pfam" id="PF12833">
    <property type="entry name" value="HTH_18"/>
    <property type="match status" value="1"/>
</dbReference>
<dbReference type="Gene3D" id="1.10.10.60">
    <property type="entry name" value="Homeodomain-like"/>
    <property type="match status" value="1"/>
</dbReference>
<dbReference type="SUPFAM" id="SSF46689">
    <property type="entry name" value="Homeodomain-like"/>
    <property type="match status" value="1"/>
</dbReference>
<dbReference type="PANTHER" id="PTHR43280:SF32">
    <property type="entry name" value="TRANSCRIPTIONAL REGULATORY PROTEIN"/>
    <property type="match status" value="1"/>
</dbReference>
<dbReference type="InterPro" id="IPR018060">
    <property type="entry name" value="HTH_AraC"/>
</dbReference>
<proteinExistence type="predicted"/>
<reference evidence="5" key="1">
    <citation type="submission" date="2021-02" db="EMBL/GenBank/DDBJ databases">
        <title>Infant gut strain persistence is associated with maternal origin, phylogeny, and functional potential including surface adhesion and iron acquisition.</title>
        <authorList>
            <person name="Lou Y.C."/>
        </authorList>
    </citation>
    <scope>NUCLEOTIDE SEQUENCE</scope>
    <source>
        <strain evidence="5">L3_082_243G1_dasL3_082_243G1_maxbin2.maxbin.015s ta_sub</strain>
    </source>
</reference>
<sequence length="299" mass="34811">MGNGIFLLDISHLTETGMTSFIKGEIVLSDNIEVPFSEPVEQLPQNNFPVQAGMSIVLFCLEGEIHIRISLKEYVLRPNMFCVIITGMIFEVLSINYDFRGFMIATRTDFMPTTEKTTQVMSFYKCLQNRHCFTFAEKEAGEFVRIYRSAKATLQESDHPFTIPMLQSYVQILYYRMLPIVIKEEESQTKYSRTRQEEIFQRFIGEVEKHYRRERSVKFYADLLCISPKYLSTVVYKVSRQLAGQWIDAYVILEAKTLLKSGKLTIQQISEQLNFSNQSFFGKFFKRCAGMSPKDYMNS</sequence>
<accession>A0A943HTT0</accession>
<dbReference type="EMBL" id="JAGZEE010000052">
    <property type="protein sequence ID" value="MBS5413411.1"/>
    <property type="molecule type" value="Genomic_DNA"/>
</dbReference>
<evidence type="ECO:0000313" key="5">
    <source>
        <dbReference type="EMBL" id="MBS5413411.1"/>
    </source>
</evidence>
<dbReference type="PROSITE" id="PS01124">
    <property type="entry name" value="HTH_ARAC_FAMILY_2"/>
    <property type="match status" value="1"/>
</dbReference>
<comment type="caution">
    <text evidence="5">The sequence shown here is derived from an EMBL/GenBank/DDBJ whole genome shotgun (WGS) entry which is preliminary data.</text>
</comment>
<evidence type="ECO:0000256" key="2">
    <source>
        <dbReference type="ARBA" id="ARBA00023125"/>
    </source>
</evidence>
<keyword evidence="3" id="KW-0804">Transcription</keyword>
<keyword evidence="2" id="KW-0238">DNA-binding</keyword>